<dbReference type="OrthoDB" id="5430053at2"/>
<evidence type="ECO:0000259" key="8">
    <source>
        <dbReference type="Pfam" id="PF00892"/>
    </source>
</evidence>
<feature type="transmembrane region" description="Helical" evidence="7">
    <location>
        <begin position="210"/>
        <end position="228"/>
    </location>
</feature>
<feature type="domain" description="EamA" evidence="8">
    <location>
        <begin position="14"/>
        <end position="136"/>
    </location>
</feature>
<dbReference type="InterPro" id="IPR037185">
    <property type="entry name" value="EmrE-like"/>
</dbReference>
<sequence length="305" mass="31552">MRRGGVVSDIGITALAPAIWGSTYLVTTELLPPGRPYLAALARALPAGLALMAFGRVMPRGAWIWRALLLGTLNIGLFFVLLFIAAYRLPGGVAALIMSFQPMLVLVLAALLLRDRIRPLHVVACLLGATGVALLVLRPTAELDPLGVVAALAGAASMASGIVLTKRWARPPGVGVLQFTGWQLTAGGLVLLPATLLLEGLPDHLTGPNLAGLAYLGIVGSLFGYAVWFRGLERLPALAASFLSLVSPIVASLLGFAFLDQKLSAAQLVGALVIVAAVALAQRRSSPPAPPPAPVSVAPPALTSR</sequence>
<evidence type="ECO:0000256" key="2">
    <source>
        <dbReference type="ARBA" id="ARBA00007362"/>
    </source>
</evidence>
<feature type="transmembrane region" description="Helical" evidence="7">
    <location>
        <begin position="67"/>
        <end position="87"/>
    </location>
</feature>
<protein>
    <submittedName>
        <fullName evidence="9">Probable blue pigment (Indigoidine) exporter</fullName>
    </submittedName>
</protein>
<comment type="similarity">
    <text evidence="2">Belongs to the EamA transporter family.</text>
</comment>
<dbReference type="PANTHER" id="PTHR32322:SF2">
    <property type="entry name" value="EAMA DOMAIN-CONTAINING PROTEIN"/>
    <property type="match status" value="1"/>
</dbReference>
<organism evidence="9 10">
    <name type="scientific">Micromonospora matsumotoense</name>
    <dbReference type="NCBI Taxonomy" id="121616"/>
    <lineage>
        <taxon>Bacteria</taxon>
        <taxon>Bacillati</taxon>
        <taxon>Actinomycetota</taxon>
        <taxon>Actinomycetes</taxon>
        <taxon>Micromonosporales</taxon>
        <taxon>Micromonosporaceae</taxon>
        <taxon>Micromonospora</taxon>
    </lineage>
</organism>
<dbReference type="InterPro" id="IPR000620">
    <property type="entry name" value="EamA_dom"/>
</dbReference>
<evidence type="ECO:0000256" key="5">
    <source>
        <dbReference type="ARBA" id="ARBA00023136"/>
    </source>
</evidence>
<dbReference type="GO" id="GO:0016020">
    <property type="term" value="C:membrane"/>
    <property type="evidence" value="ECO:0007669"/>
    <property type="project" value="UniProtKB-SubCell"/>
</dbReference>
<dbReference type="Pfam" id="PF00892">
    <property type="entry name" value="EamA"/>
    <property type="match status" value="2"/>
</dbReference>
<dbReference type="PANTHER" id="PTHR32322">
    <property type="entry name" value="INNER MEMBRANE TRANSPORTER"/>
    <property type="match status" value="1"/>
</dbReference>
<feature type="transmembrane region" description="Helical" evidence="7">
    <location>
        <begin position="120"/>
        <end position="140"/>
    </location>
</feature>
<dbReference type="InterPro" id="IPR050638">
    <property type="entry name" value="AA-Vitamin_Transporters"/>
</dbReference>
<evidence type="ECO:0000313" key="10">
    <source>
        <dbReference type="Proteomes" id="UP000198797"/>
    </source>
</evidence>
<keyword evidence="3 7" id="KW-0812">Transmembrane</keyword>
<evidence type="ECO:0000256" key="4">
    <source>
        <dbReference type="ARBA" id="ARBA00022989"/>
    </source>
</evidence>
<dbReference type="EMBL" id="FMCU01000004">
    <property type="protein sequence ID" value="SCF08026.1"/>
    <property type="molecule type" value="Genomic_DNA"/>
</dbReference>
<evidence type="ECO:0000256" key="3">
    <source>
        <dbReference type="ARBA" id="ARBA00022692"/>
    </source>
</evidence>
<feature type="transmembrane region" description="Helical" evidence="7">
    <location>
        <begin position="176"/>
        <end position="198"/>
    </location>
</feature>
<feature type="transmembrane region" description="Helical" evidence="7">
    <location>
        <begin position="93"/>
        <end position="113"/>
    </location>
</feature>
<feature type="transmembrane region" description="Helical" evidence="7">
    <location>
        <begin position="7"/>
        <end position="25"/>
    </location>
</feature>
<comment type="subcellular location">
    <subcellularLocation>
        <location evidence="1">Membrane</location>
        <topology evidence="1">Multi-pass membrane protein</topology>
    </subcellularLocation>
</comment>
<feature type="transmembrane region" description="Helical" evidence="7">
    <location>
        <begin position="146"/>
        <end position="164"/>
    </location>
</feature>
<feature type="domain" description="EamA" evidence="8">
    <location>
        <begin position="146"/>
        <end position="280"/>
    </location>
</feature>
<dbReference type="RefSeq" id="WP_091243856.1">
    <property type="nucleotide sequence ID" value="NZ_FMCU01000004.1"/>
</dbReference>
<dbReference type="Proteomes" id="UP000198797">
    <property type="component" value="Unassembled WGS sequence"/>
</dbReference>
<evidence type="ECO:0000313" key="9">
    <source>
        <dbReference type="EMBL" id="SCF08026.1"/>
    </source>
</evidence>
<evidence type="ECO:0000256" key="1">
    <source>
        <dbReference type="ARBA" id="ARBA00004141"/>
    </source>
</evidence>
<reference evidence="10" key="1">
    <citation type="submission" date="2016-06" db="EMBL/GenBank/DDBJ databases">
        <authorList>
            <person name="Varghese N."/>
            <person name="Submissions Spin"/>
        </authorList>
    </citation>
    <scope>NUCLEOTIDE SEQUENCE [LARGE SCALE GENOMIC DNA]</scope>
    <source>
        <strain evidence="10">DSM 44100</strain>
    </source>
</reference>
<dbReference type="AlphaFoldDB" id="A0A1C4XI14"/>
<keyword evidence="5 7" id="KW-0472">Membrane</keyword>
<dbReference type="STRING" id="121616.GA0070216_104397"/>
<name>A0A1C4XI14_9ACTN</name>
<keyword evidence="10" id="KW-1185">Reference proteome</keyword>
<accession>A0A1C4XI14</accession>
<feature type="region of interest" description="Disordered" evidence="6">
    <location>
        <begin position="284"/>
        <end position="305"/>
    </location>
</feature>
<feature type="transmembrane region" description="Helical" evidence="7">
    <location>
        <begin position="37"/>
        <end position="55"/>
    </location>
</feature>
<feature type="transmembrane region" description="Helical" evidence="7">
    <location>
        <begin position="265"/>
        <end position="281"/>
    </location>
</feature>
<keyword evidence="4 7" id="KW-1133">Transmembrane helix</keyword>
<gene>
    <name evidence="9" type="ORF">GA0070216_104397</name>
</gene>
<feature type="compositionally biased region" description="Low complexity" evidence="6">
    <location>
        <begin position="295"/>
        <end position="305"/>
    </location>
</feature>
<evidence type="ECO:0000256" key="6">
    <source>
        <dbReference type="SAM" id="MobiDB-lite"/>
    </source>
</evidence>
<feature type="transmembrane region" description="Helical" evidence="7">
    <location>
        <begin position="235"/>
        <end position="259"/>
    </location>
</feature>
<proteinExistence type="inferred from homology"/>
<dbReference type="SUPFAM" id="SSF103481">
    <property type="entry name" value="Multidrug resistance efflux transporter EmrE"/>
    <property type="match status" value="2"/>
</dbReference>
<evidence type="ECO:0000256" key="7">
    <source>
        <dbReference type="SAM" id="Phobius"/>
    </source>
</evidence>